<comment type="caution">
    <text evidence="3">The sequence shown here is derived from an EMBL/GenBank/DDBJ whole genome shotgun (WGS) entry which is preliminary data.</text>
</comment>
<evidence type="ECO:0000313" key="3">
    <source>
        <dbReference type="EMBL" id="KAL3117834.1"/>
    </source>
</evidence>
<evidence type="ECO:0000256" key="2">
    <source>
        <dbReference type="SAM" id="Phobius"/>
    </source>
</evidence>
<dbReference type="AlphaFoldDB" id="A0ABD2LU76"/>
<accession>A0ABD2LU76</accession>
<organism evidence="3 4">
    <name type="scientific">Heterodera trifolii</name>
    <dbReference type="NCBI Taxonomy" id="157864"/>
    <lineage>
        <taxon>Eukaryota</taxon>
        <taxon>Metazoa</taxon>
        <taxon>Ecdysozoa</taxon>
        <taxon>Nematoda</taxon>
        <taxon>Chromadorea</taxon>
        <taxon>Rhabditida</taxon>
        <taxon>Tylenchina</taxon>
        <taxon>Tylenchomorpha</taxon>
        <taxon>Tylenchoidea</taxon>
        <taxon>Heteroderidae</taxon>
        <taxon>Heteroderinae</taxon>
        <taxon>Heterodera</taxon>
    </lineage>
</organism>
<feature type="transmembrane region" description="Helical" evidence="2">
    <location>
        <begin position="326"/>
        <end position="354"/>
    </location>
</feature>
<name>A0ABD2LU76_9BILA</name>
<keyword evidence="2" id="KW-0472">Membrane</keyword>
<feature type="compositionally biased region" description="Low complexity" evidence="1">
    <location>
        <begin position="41"/>
        <end position="66"/>
    </location>
</feature>
<evidence type="ECO:0000256" key="1">
    <source>
        <dbReference type="SAM" id="MobiDB-lite"/>
    </source>
</evidence>
<feature type="compositionally biased region" description="Low complexity" evidence="1">
    <location>
        <begin position="128"/>
        <end position="159"/>
    </location>
</feature>
<dbReference type="Proteomes" id="UP001620626">
    <property type="component" value="Unassembled WGS sequence"/>
</dbReference>
<gene>
    <name evidence="3" type="ORF">niasHT_001425</name>
</gene>
<keyword evidence="4" id="KW-1185">Reference proteome</keyword>
<evidence type="ECO:0000313" key="4">
    <source>
        <dbReference type="Proteomes" id="UP001620626"/>
    </source>
</evidence>
<protein>
    <submittedName>
        <fullName evidence="3">Uncharacterized protein</fullName>
    </submittedName>
</protein>
<keyword evidence="2" id="KW-1133">Transmembrane helix</keyword>
<reference evidence="3 4" key="1">
    <citation type="submission" date="2024-10" db="EMBL/GenBank/DDBJ databases">
        <authorList>
            <person name="Kim D."/>
        </authorList>
    </citation>
    <scope>NUCLEOTIDE SEQUENCE [LARGE SCALE GENOMIC DNA]</scope>
    <source>
        <strain evidence="3">BH-2024</strain>
    </source>
</reference>
<proteinExistence type="predicted"/>
<feature type="region of interest" description="Disordered" evidence="1">
    <location>
        <begin position="1"/>
        <end position="180"/>
    </location>
</feature>
<sequence>MSSSTNDDGAQNNANPNNTHSPAGRSCNSHTMAILTPIKGQPTEQSQQQHNHQQQPQQQQPTQHVPIQREDIATQTDQQSADEEAATTPAALVAAAVTQAQHQPKQQQPPSQATTINSTTPQPPPTPTVETSNNNNNKRDPNVVVDDQQQHQQHNQQQMVPPPTPQQNNGQTVRKVKSAKDLRPDEVLKLSIVDALVVKAEQRQQQNNNGNNNNDDDGTGNGHGGGLRRQKNQINLSISVIGDNWLSYDWVESDQTVDQIDIQQEQPIIDDPNNNVNADEEGLVDQISGAVASLSTINLGPLYTAVGNGWDFFADLWQYRLFRFAFILLCIYFGMGFMERLAVAMIAACVRWAWPPVHFMLGSSRGTLFYLTDWFAWMDDFLSSWVCDMANRYCHQYGEMCDSQCSFVGRTQRAAFFTGRRF</sequence>
<keyword evidence="2" id="KW-0812">Transmembrane</keyword>
<feature type="region of interest" description="Disordered" evidence="1">
    <location>
        <begin position="204"/>
        <end position="229"/>
    </location>
</feature>
<feature type="compositionally biased region" description="Low complexity" evidence="1">
    <location>
        <begin position="86"/>
        <end position="120"/>
    </location>
</feature>
<feature type="compositionally biased region" description="Polar residues" evidence="1">
    <location>
        <begin position="1"/>
        <end position="31"/>
    </location>
</feature>
<dbReference type="EMBL" id="JBICBT010000306">
    <property type="protein sequence ID" value="KAL3117834.1"/>
    <property type="molecule type" value="Genomic_DNA"/>
</dbReference>